<sequence>MMAGFDEFMTKNANNTETDLKEPDDDIFVIMSCLLNRLKKNSILYWNKFSQYPPQIKLLSFTIIIILLSIYFVFDGVHLVANDRI</sequence>
<organism evidence="2 3">
    <name type="scientific">Rhizophagus irregularis (strain DAOM 197198w)</name>
    <name type="common">Glomus intraradices</name>
    <dbReference type="NCBI Taxonomy" id="1432141"/>
    <lineage>
        <taxon>Eukaryota</taxon>
        <taxon>Fungi</taxon>
        <taxon>Fungi incertae sedis</taxon>
        <taxon>Mucoromycota</taxon>
        <taxon>Glomeromycotina</taxon>
        <taxon>Glomeromycetes</taxon>
        <taxon>Glomerales</taxon>
        <taxon>Glomeraceae</taxon>
        <taxon>Rhizophagus</taxon>
    </lineage>
</organism>
<comment type="caution">
    <text evidence="2">The sequence shown here is derived from an EMBL/GenBank/DDBJ whole genome shotgun (WGS) entry which is preliminary data.</text>
</comment>
<keyword evidence="1" id="KW-0472">Membrane</keyword>
<keyword evidence="3" id="KW-1185">Reference proteome</keyword>
<dbReference type="EMBL" id="JEMT01001615">
    <property type="protein sequence ID" value="EXX79736.1"/>
    <property type="molecule type" value="Genomic_DNA"/>
</dbReference>
<evidence type="ECO:0000313" key="2">
    <source>
        <dbReference type="EMBL" id="EXX79736.1"/>
    </source>
</evidence>
<evidence type="ECO:0000256" key="1">
    <source>
        <dbReference type="SAM" id="Phobius"/>
    </source>
</evidence>
<gene>
    <name evidence="2" type="ORF">RirG_002760</name>
</gene>
<keyword evidence="1" id="KW-0812">Transmembrane</keyword>
<accession>A0A015M446</accession>
<evidence type="ECO:0000313" key="3">
    <source>
        <dbReference type="Proteomes" id="UP000022910"/>
    </source>
</evidence>
<keyword evidence="1" id="KW-1133">Transmembrane helix</keyword>
<feature type="transmembrane region" description="Helical" evidence="1">
    <location>
        <begin position="56"/>
        <end position="74"/>
    </location>
</feature>
<dbReference type="Proteomes" id="UP000022910">
    <property type="component" value="Unassembled WGS sequence"/>
</dbReference>
<dbReference type="AlphaFoldDB" id="A0A015M446"/>
<name>A0A015M446_RHIIW</name>
<reference evidence="2 3" key="1">
    <citation type="submission" date="2014-02" db="EMBL/GenBank/DDBJ databases">
        <title>Single nucleus genome sequencing reveals high similarity among nuclei of an endomycorrhizal fungus.</title>
        <authorList>
            <person name="Lin K."/>
            <person name="Geurts R."/>
            <person name="Zhang Z."/>
            <person name="Limpens E."/>
            <person name="Saunders D.G."/>
            <person name="Mu D."/>
            <person name="Pang E."/>
            <person name="Cao H."/>
            <person name="Cha H."/>
            <person name="Lin T."/>
            <person name="Zhou Q."/>
            <person name="Shang Y."/>
            <person name="Li Y."/>
            <person name="Ivanov S."/>
            <person name="Sharma T."/>
            <person name="Velzen R.V."/>
            <person name="Ruijter N.D."/>
            <person name="Aanen D.K."/>
            <person name="Win J."/>
            <person name="Kamoun S."/>
            <person name="Bisseling T."/>
            <person name="Huang S."/>
        </authorList>
    </citation>
    <scope>NUCLEOTIDE SEQUENCE [LARGE SCALE GENOMIC DNA]</scope>
    <source>
        <strain evidence="3">DAOM197198w</strain>
    </source>
</reference>
<proteinExistence type="predicted"/>
<protein>
    <submittedName>
        <fullName evidence="2">Uncharacterized protein</fullName>
    </submittedName>
</protein>